<dbReference type="Proteomes" id="UP000799640">
    <property type="component" value="Unassembled WGS sequence"/>
</dbReference>
<gene>
    <name evidence="1" type="ORF">EJ06DRAFT_411151</name>
</gene>
<dbReference type="EMBL" id="ML996694">
    <property type="protein sequence ID" value="KAF2400876.1"/>
    <property type="molecule type" value="Genomic_DNA"/>
</dbReference>
<sequence length="223" mass="25313">MSDSLSAQLRELYDCFATALSPIPCYKLLQGQKLSDYKLEAEEVFMTLSDFFTEFKDRPEVTSRDISRFTECVKSSEDLYTFLGGLDKRGLCTSFEAEELSTIHFDFRWSLRHLRRIARTTRKVSGGHVLQITAEPGLPFRERLRGTSGNACSRLLDWLASSPPGPRAMRKVRGAPQGSQGCFWLSRRGSDSMQEAEGRDTGWMLLMTWSSEVPYACARTYCT</sequence>
<organism evidence="1 2">
    <name type="scientific">Trichodelitschia bisporula</name>
    <dbReference type="NCBI Taxonomy" id="703511"/>
    <lineage>
        <taxon>Eukaryota</taxon>
        <taxon>Fungi</taxon>
        <taxon>Dikarya</taxon>
        <taxon>Ascomycota</taxon>
        <taxon>Pezizomycotina</taxon>
        <taxon>Dothideomycetes</taxon>
        <taxon>Dothideomycetes incertae sedis</taxon>
        <taxon>Phaeotrichales</taxon>
        <taxon>Phaeotrichaceae</taxon>
        <taxon>Trichodelitschia</taxon>
    </lineage>
</organism>
<evidence type="ECO:0000313" key="2">
    <source>
        <dbReference type="Proteomes" id="UP000799640"/>
    </source>
</evidence>
<name>A0A6G1HYD3_9PEZI</name>
<protein>
    <submittedName>
        <fullName evidence="1">Uncharacterized protein</fullName>
    </submittedName>
</protein>
<keyword evidence="2" id="KW-1185">Reference proteome</keyword>
<dbReference type="AlphaFoldDB" id="A0A6G1HYD3"/>
<proteinExistence type="predicted"/>
<reference evidence="1" key="1">
    <citation type="journal article" date="2020" name="Stud. Mycol.">
        <title>101 Dothideomycetes genomes: a test case for predicting lifestyles and emergence of pathogens.</title>
        <authorList>
            <person name="Haridas S."/>
            <person name="Albert R."/>
            <person name="Binder M."/>
            <person name="Bloem J."/>
            <person name="Labutti K."/>
            <person name="Salamov A."/>
            <person name="Andreopoulos B."/>
            <person name="Baker S."/>
            <person name="Barry K."/>
            <person name="Bills G."/>
            <person name="Bluhm B."/>
            <person name="Cannon C."/>
            <person name="Castanera R."/>
            <person name="Culley D."/>
            <person name="Daum C."/>
            <person name="Ezra D."/>
            <person name="Gonzalez J."/>
            <person name="Henrissat B."/>
            <person name="Kuo A."/>
            <person name="Liang C."/>
            <person name="Lipzen A."/>
            <person name="Lutzoni F."/>
            <person name="Magnuson J."/>
            <person name="Mondo S."/>
            <person name="Nolan M."/>
            <person name="Ohm R."/>
            <person name="Pangilinan J."/>
            <person name="Park H.-J."/>
            <person name="Ramirez L."/>
            <person name="Alfaro M."/>
            <person name="Sun H."/>
            <person name="Tritt A."/>
            <person name="Yoshinaga Y."/>
            <person name="Zwiers L.-H."/>
            <person name="Turgeon B."/>
            <person name="Goodwin S."/>
            <person name="Spatafora J."/>
            <person name="Crous P."/>
            <person name="Grigoriev I."/>
        </authorList>
    </citation>
    <scope>NUCLEOTIDE SEQUENCE</scope>
    <source>
        <strain evidence="1">CBS 262.69</strain>
    </source>
</reference>
<accession>A0A6G1HYD3</accession>
<evidence type="ECO:0000313" key="1">
    <source>
        <dbReference type="EMBL" id="KAF2400876.1"/>
    </source>
</evidence>